<dbReference type="STRING" id="1484053.SAMN05444274_101652"/>
<reference evidence="3" key="1">
    <citation type="submission" date="2016-11" db="EMBL/GenBank/DDBJ databases">
        <authorList>
            <person name="Varghese N."/>
            <person name="Submissions S."/>
        </authorList>
    </citation>
    <scope>NUCLEOTIDE SEQUENCE [LARGE SCALE GENOMIC DNA]</scope>
    <source>
        <strain evidence="3">DSM 26910</strain>
    </source>
</reference>
<dbReference type="Pfam" id="PF06283">
    <property type="entry name" value="ThuA"/>
    <property type="match status" value="1"/>
</dbReference>
<dbReference type="Gene3D" id="3.40.50.880">
    <property type="match status" value="1"/>
</dbReference>
<dbReference type="AlphaFoldDB" id="A0A1M4UD61"/>
<dbReference type="GO" id="GO:0016740">
    <property type="term" value="F:transferase activity"/>
    <property type="evidence" value="ECO:0007669"/>
    <property type="project" value="UniProtKB-KW"/>
</dbReference>
<dbReference type="PANTHER" id="PTHR40469">
    <property type="entry name" value="SECRETED GLYCOSYL HYDROLASE"/>
    <property type="match status" value="1"/>
</dbReference>
<dbReference type="Pfam" id="PF14100">
    <property type="entry name" value="DUF6807"/>
    <property type="match status" value="1"/>
</dbReference>
<evidence type="ECO:0000313" key="3">
    <source>
        <dbReference type="Proteomes" id="UP000184164"/>
    </source>
</evidence>
<dbReference type="EMBL" id="FQUM01000001">
    <property type="protein sequence ID" value="SHE54801.1"/>
    <property type="molecule type" value="Genomic_DNA"/>
</dbReference>
<keyword evidence="2" id="KW-0315">Glutamine amidotransferase</keyword>
<keyword evidence="3" id="KW-1185">Reference proteome</keyword>
<gene>
    <name evidence="2" type="ORF">SAMN05444274_101652</name>
</gene>
<dbReference type="PANTHER" id="PTHR40469:SF2">
    <property type="entry name" value="GALACTOSE-BINDING DOMAIN-LIKE SUPERFAMILY PROTEIN"/>
    <property type="match status" value="1"/>
</dbReference>
<dbReference type="Proteomes" id="UP000184164">
    <property type="component" value="Unassembled WGS sequence"/>
</dbReference>
<keyword evidence="2" id="KW-0808">Transferase</keyword>
<accession>A0A1M4UD61</accession>
<protein>
    <submittedName>
        <fullName evidence="2">Type 1 glutamine amidotransferase (GATase1)</fullName>
    </submittedName>
</protein>
<evidence type="ECO:0000259" key="1">
    <source>
        <dbReference type="Pfam" id="PF06283"/>
    </source>
</evidence>
<dbReference type="InterPro" id="IPR029062">
    <property type="entry name" value="Class_I_gatase-like"/>
</dbReference>
<dbReference type="SUPFAM" id="SSF52317">
    <property type="entry name" value="Class I glutamine amidotransferase-like"/>
    <property type="match status" value="1"/>
</dbReference>
<evidence type="ECO:0000313" key="2">
    <source>
        <dbReference type="EMBL" id="SHE54801.1"/>
    </source>
</evidence>
<dbReference type="InterPro" id="IPR029475">
    <property type="entry name" value="DUF6807"/>
</dbReference>
<feature type="domain" description="ThuA-like" evidence="1">
    <location>
        <begin position="16"/>
        <end position="230"/>
    </location>
</feature>
<organism evidence="2 3">
    <name type="scientific">Mariniphaga anaerophila</name>
    <dbReference type="NCBI Taxonomy" id="1484053"/>
    <lineage>
        <taxon>Bacteria</taxon>
        <taxon>Pseudomonadati</taxon>
        <taxon>Bacteroidota</taxon>
        <taxon>Bacteroidia</taxon>
        <taxon>Marinilabiliales</taxon>
        <taxon>Prolixibacteraceae</taxon>
        <taxon>Mariniphaga</taxon>
    </lineage>
</organism>
<dbReference type="InterPro" id="IPR029010">
    <property type="entry name" value="ThuA-like"/>
</dbReference>
<proteinExistence type="predicted"/>
<name>A0A1M4UD61_9BACT</name>
<sequence length="456" mass="51784">MAPGCSSGGSGDKLIKVLILSGSNNHDWEKTTPFLEKILTGSGLFSVEVTEKPDTLTLSGLVNTDVIVSNWNSWPDNGLRWPEPAEKALLHFIQSGGGFVTFHASTSAFYNWPEFKEISTASWIMDSTWHGKRGGTRVTVENNRHPVTRGMSGFFIYDELWVNARENENFEVLGSATNEGITARGIKNQPAVFAAGYGKGKIFNTILGHDVRAMQNTGFKTLILRGTEWAATGKVTQTLPHEFQENRNTAQRLSWQRTDTTFALLNGKNLLWQYNFNTIYGRPFFHPVYAGNNNITCHSPDDHPWHLGQWFCWKYINRVNYWEYLNRPYDSDGITEIKSIEIIPRPDFSAEIKLKIVYHPTGGENVLSEFRRIQVSPPQGNGDIFMDYQFDFDAIDDTVILDRTPIEEEPGGKSWGGYAGLSIRFNQDFMKPHFISSWNDNEKHQRSHRKLALYGI</sequence>